<feature type="transmembrane region" description="Helical" evidence="6">
    <location>
        <begin position="231"/>
        <end position="256"/>
    </location>
</feature>
<feature type="region of interest" description="Disordered" evidence="5">
    <location>
        <begin position="19"/>
        <end position="82"/>
    </location>
</feature>
<evidence type="ECO:0000256" key="4">
    <source>
        <dbReference type="ARBA" id="ARBA00023136"/>
    </source>
</evidence>
<dbReference type="InterPro" id="IPR002048">
    <property type="entry name" value="EF_hand_dom"/>
</dbReference>
<reference evidence="8 9" key="1">
    <citation type="submission" date="2024-02" db="EMBL/GenBank/DDBJ databases">
        <authorList>
            <person name="Chen Y."/>
            <person name="Shah S."/>
            <person name="Dougan E. K."/>
            <person name="Thang M."/>
            <person name="Chan C."/>
        </authorList>
    </citation>
    <scope>NUCLEOTIDE SEQUENCE [LARGE SCALE GENOMIC DNA]</scope>
</reference>
<name>A0ABP0KC10_9DINO</name>
<comment type="caution">
    <text evidence="8">The sequence shown here is derived from an EMBL/GenBank/DDBJ whole genome shotgun (WGS) entry which is preliminary data.</text>
</comment>
<organism evidence="8 9">
    <name type="scientific">Durusdinium trenchii</name>
    <dbReference type="NCBI Taxonomy" id="1381693"/>
    <lineage>
        <taxon>Eukaryota</taxon>
        <taxon>Sar</taxon>
        <taxon>Alveolata</taxon>
        <taxon>Dinophyceae</taxon>
        <taxon>Suessiales</taxon>
        <taxon>Symbiodiniaceae</taxon>
        <taxon>Durusdinium</taxon>
    </lineage>
</organism>
<keyword evidence="3 6" id="KW-1133">Transmembrane helix</keyword>
<feature type="compositionally biased region" description="Basic and acidic residues" evidence="5">
    <location>
        <begin position="749"/>
        <end position="758"/>
    </location>
</feature>
<dbReference type="Gene3D" id="1.10.287.70">
    <property type="match status" value="1"/>
</dbReference>
<sequence>MVLTACGWCLFVQGSMIPSQAESSPHPSTPMEPCMEPCASFQSSDSGASFNSAKGKGESDRAQSSPSKPKKKFIKSSTATRDLERESVKHKKGIGGRLIKLLAKCLESTCVDLLSGVVVLTDMVLTCVDIDLRASGATAPTWAFLTCQGCLCFYVWEATADFALKGKQVFRSLDWLLDFGIITASLTEVVFLILGSAVEEVRILKLLRICRVMRLIRFIRKAPSLRELRKLMMMFASVIRTLAWSFLFCFIAMTLWSMVAVELLHPIVQELSAEGVWSDCEGCKESFATIMQSNLTFLKTMLAGDSWGEVAVPVMRKQPLTIIVFAGALVFIVYGILNLIVAVIVDAAVEQREKDITTLAADLDYELEEDLKLLGRVFKQVDLNEDGELSLDELVTGAESVPEFASRLRVMDIDAAELEQSSHNVLFCKGSAFNIISDIIAEAQAAIEEDGIPWEQVGPFFLGVVLLANVAQFVYPLMEEAMEEDDYDRLPMPSDLPSGQRRAPRIVQEEVDLKLPPKPMSQIVAEDAAKKVAKKPDQAIETHCLLVCGDCWELGRRLRQECQFQLQILNEPETTRIWCNDTLNDFVALRCTPACLVDSWKFALQADACMHKCGNYNTCQCRGYRGSTLDPTCHGFTFSDGSVNPRPDLYYDCALTPPDCKHTSYGVECNTYRYCPANKCLIDAHALTMEVERRIDPEDGKARTFDELLQHYKSVRISFFLQSRQRDAVLLSVPTDPFLTSLQQSGQDFKLRPDHEPPTEPASQVNLGPVKLSEDPFLAAGFTGQARNATKYPNGAQQFQPEASNNAAVAELCLHMLLFDAGPESAGMDFPRVNYWAALWQQKSHEAIASTDVSPYQRIMLGFFRFQGGVLAIAYLLICVVVGSSYILTVTMTHTLAPGHRTCNDQDATTYNDTCIEGVCMGILDSGYQYQTMGGGECVDRQNRRMARYTGDVQEQAECEQICTGDPQCAGYAYSFPLCSIYGTVRTHLPMERPTWSFQAGTDPVAVVIEAALDMSPVQRRSICRKKGVVGDTITFDSDIQVSADEFFSPVRIGIFFLIIFGCFFALPLTDYISRLLKCRRVQQLPKDKDMLLDSQGTCGFRLQERPT</sequence>
<evidence type="ECO:0000256" key="5">
    <source>
        <dbReference type="SAM" id="MobiDB-lite"/>
    </source>
</evidence>
<evidence type="ECO:0000256" key="2">
    <source>
        <dbReference type="ARBA" id="ARBA00022692"/>
    </source>
</evidence>
<dbReference type="PROSITE" id="PS50222">
    <property type="entry name" value="EF_HAND_2"/>
    <property type="match status" value="1"/>
</dbReference>
<evidence type="ECO:0000313" key="8">
    <source>
        <dbReference type="EMBL" id="CAK9023617.1"/>
    </source>
</evidence>
<feature type="transmembrane region" description="Helical" evidence="6">
    <location>
        <begin position="868"/>
        <end position="888"/>
    </location>
</feature>
<feature type="region of interest" description="Disordered" evidence="5">
    <location>
        <begin position="746"/>
        <end position="767"/>
    </location>
</feature>
<feature type="transmembrane region" description="Helical" evidence="6">
    <location>
        <begin position="322"/>
        <end position="345"/>
    </location>
</feature>
<dbReference type="SUPFAM" id="SSF81324">
    <property type="entry name" value="Voltage-gated potassium channels"/>
    <property type="match status" value="1"/>
</dbReference>
<feature type="domain" description="EF-hand" evidence="7">
    <location>
        <begin position="369"/>
        <end position="404"/>
    </location>
</feature>
<feature type="compositionally biased region" description="Polar residues" evidence="5">
    <location>
        <begin position="40"/>
        <end position="52"/>
    </location>
</feature>
<dbReference type="Proteomes" id="UP001642484">
    <property type="component" value="Unassembled WGS sequence"/>
</dbReference>
<accession>A0ABP0KC10</accession>
<proteinExistence type="predicted"/>
<dbReference type="PANTHER" id="PTHR46726">
    <property type="entry name" value="TWO PORE CHANNEL 3"/>
    <property type="match status" value="1"/>
</dbReference>
<gene>
    <name evidence="8" type="ORF">CCMP2556_LOCUS15289</name>
</gene>
<dbReference type="InterPro" id="IPR027359">
    <property type="entry name" value="Volt_channel_dom_sf"/>
</dbReference>
<evidence type="ECO:0000259" key="7">
    <source>
        <dbReference type="PROSITE" id="PS50222"/>
    </source>
</evidence>
<keyword evidence="4 6" id="KW-0472">Membrane</keyword>
<dbReference type="Gene3D" id="1.20.120.350">
    <property type="entry name" value="Voltage-gated potassium channels. Chain C"/>
    <property type="match status" value="1"/>
</dbReference>
<dbReference type="Pfam" id="PF00520">
    <property type="entry name" value="Ion_trans"/>
    <property type="match status" value="1"/>
</dbReference>
<dbReference type="InterPro" id="IPR005821">
    <property type="entry name" value="Ion_trans_dom"/>
</dbReference>
<dbReference type="EMBL" id="CAXAMN010008002">
    <property type="protein sequence ID" value="CAK9023617.1"/>
    <property type="molecule type" value="Genomic_DNA"/>
</dbReference>
<dbReference type="PANTHER" id="PTHR46726:SF1">
    <property type="entry name" value="TWO-PORE CALCIUM CHANNEL 3"/>
    <property type="match status" value="1"/>
</dbReference>
<dbReference type="PROSITE" id="PS00018">
    <property type="entry name" value="EF_HAND_1"/>
    <property type="match status" value="1"/>
</dbReference>
<comment type="subcellular location">
    <subcellularLocation>
        <location evidence="1">Membrane</location>
        <topology evidence="1">Multi-pass membrane protein</topology>
    </subcellularLocation>
</comment>
<evidence type="ECO:0000256" key="6">
    <source>
        <dbReference type="SAM" id="Phobius"/>
    </source>
</evidence>
<feature type="transmembrane region" description="Helical" evidence="6">
    <location>
        <begin position="1053"/>
        <end position="1073"/>
    </location>
</feature>
<evidence type="ECO:0000256" key="3">
    <source>
        <dbReference type="ARBA" id="ARBA00022989"/>
    </source>
</evidence>
<keyword evidence="2 6" id="KW-0812">Transmembrane</keyword>
<evidence type="ECO:0000313" key="9">
    <source>
        <dbReference type="Proteomes" id="UP001642484"/>
    </source>
</evidence>
<keyword evidence="9" id="KW-1185">Reference proteome</keyword>
<feature type="transmembrane region" description="Helical" evidence="6">
    <location>
        <begin position="175"/>
        <end position="198"/>
    </location>
</feature>
<evidence type="ECO:0000256" key="1">
    <source>
        <dbReference type="ARBA" id="ARBA00004141"/>
    </source>
</evidence>
<dbReference type="InterPro" id="IPR018247">
    <property type="entry name" value="EF_Hand_1_Ca_BS"/>
</dbReference>
<protein>
    <recommendedName>
        <fullName evidence="7">EF-hand domain-containing protein</fullName>
    </recommendedName>
</protein>